<dbReference type="KEGG" id="fmr:Fuma_00252"/>
<keyword evidence="3" id="KW-1185">Reference proteome</keyword>
<reference evidence="2 3" key="1">
    <citation type="journal article" date="2016" name="Front. Microbiol.">
        <title>Fuerstia marisgermanicae gen. nov., sp. nov., an Unusual Member of the Phylum Planctomycetes from the German Wadden Sea.</title>
        <authorList>
            <person name="Kohn T."/>
            <person name="Heuer A."/>
            <person name="Jogler M."/>
            <person name="Vollmers J."/>
            <person name="Boedeker C."/>
            <person name="Bunk B."/>
            <person name="Rast P."/>
            <person name="Borchert D."/>
            <person name="Glockner I."/>
            <person name="Freese H.M."/>
            <person name="Klenk H.P."/>
            <person name="Overmann J."/>
            <person name="Kaster A.K."/>
            <person name="Rohde M."/>
            <person name="Wiegand S."/>
            <person name="Jogler C."/>
        </authorList>
    </citation>
    <scope>NUCLEOTIDE SEQUENCE [LARGE SCALE GENOMIC DNA]</scope>
    <source>
        <strain evidence="2 3">NH11</strain>
    </source>
</reference>
<sequence length="83" mass="9172">MPPRSAMATGNRHETRTIYGSDVSPADHWLTDPGQISRWQGKLVDCCNAINQQLSQIQDDLAVQNTLQPAPASLKLICDVERV</sequence>
<evidence type="ECO:0000313" key="3">
    <source>
        <dbReference type="Proteomes" id="UP000187735"/>
    </source>
</evidence>
<dbReference type="AlphaFoldDB" id="A0A1P8W9G4"/>
<organism evidence="2 3">
    <name type="scientific">Fuerstiella marisgermanici</name>
    <dbReference type="NCBI Taxonomy" id="1891926"/>
    <lineage>
        <taxon>Bacteria</taxon>
        <taxon>Pseudomonadati</taxon>
        <taxon>Planctomycetota</taxon>
        <taxon>Planctomycetia</taxon>
        <taxon>Planctomycetales</taxon>
        <taxon>Planctomycetaceae</taxon>
        <taxon>Fuerstiella</taxon>
    </lineage>
</organism>
<dbReference type="Proteomes" id="UP000187735">
    <property type="component" value="Chromosome"/>
</dbReference>
<protein>
    <submittedName>
        <fullName evidence="2">Uncharacterized protein</fullName>
    </submittedName>
</protein>
<proteinExistence type="predicted"/>
<gene>
    <name evidence="2" type="ORF">Fuma_00252</name>
</gene>
<dbReference type="EMBL" id="CP017641">
    <property type="protein sequence ID" value="APZ90671.1"/>
    <property type="molecule type" value="Genomic_DNA"/>
</dbReference>
<name>A0A1P8W9G4_9PLAN</name>
<evidence type="ECO:0000256" key="1">
    <source>
        <dbReference type="SAM" id="MobiDB-lite"/>
    </source>
</evidence>
<evidence type="ECO:0000313" key="2">
    <source>
        <dbReference type="EMBL" id="APZ90671.1"/>
    </source>
</evidence>
<feature type="region of interest" description="Disordered" evidence="1">
    <location>
        <begin position="1"/>
        <end position="24"/>
    </location>
</feature>
<dbReference type="OrthoDB" id="5793379at2"/>
<dbReference type="RefSeq" id="WP_145943885.1">
    <property type="nucleotide sequence ID" value="NZ_CP017641.1"/>
</dbReference>
<accession>A0A1P8W9G4</accession>